<dbReference type="GO" id="GO:0005737">
    <property type="term" value="C:cytoplasm"/>
    <property type="evidence" value="ECO:0007669"/>
    <property type="project" value="UniProtKB-SubCell"/>
</dbReference>
<dbReference type="Proteomes" id="UP000008793">
    <property type="component" value="Chromosome"/>
</dbReference>
<dbReference type="GO" id="GO:0006450">
    <property type="term" value="P:regulation of translational fidelity"/>
    <property type="evidence" value="ECO:0007669"/>
    <property type="project" value="TreeGrafter"/>
</dbReference>
<comment type="function">
    <text evidence="9">Required for the formation of a threonylcarbamoyl group on adenosine at position 37 (t(6)A37) in tRNAs that read codons beginning with adenine. Catalyzes the conversion of L-threonine, HCO(3)(-)/CO(2) and ATP to give threonylcarbamoyl-AMP (TC-AMP) as the acyladenylate intermediate, with the release of diphosphate.</text>
</comment>
<dbReference type="InterPro" id="IPR006070">
    <property type="entry name" value="Sua5-like_dom"/>
</dbReference>
<dbReference type="eggNOG" id="COG0009">
    <property type="taxonomic scope" value="Bacteria"/>
</dbReference>
<dbReference type="PROSITE" id="PS51163">
    <property type="entry name" value="YRDC"/>
    <property type="match status" value="1"/>
</dbReference>
<evidence type="ECO:0000256" key="8">
    <source>
        <dbReference type="ARBA" id="ARBA00048366"/>
    </source>
</evidence>
<dbReference type="EC" id="2.7.7.87" evidence="9"/>
<comment type="subcellular location">
    <subcellularLocation>
        <location evidence="1 9">Cytoplasm</location>
    </subcellularLocation>
</comment>
<dbReference type="GO" id="GO:0003725">
    <property type="term" value="F:double-stranded RNA binding"/>
    <property type="evidence" value="ECO:0007669"/>
    <property type="project" value="InterPro"/>
</dbReference>
<evidence type="ECO:0000256" key="7">
    <source>
        <dbReference type="ARBA" id="ARBA00022840"/>
    </source>
</evidence>
<reference evidence="11 12" key="1">
    <citation type="journal article" date="2010" name="BMC Genomics">
        <title>Genome comparison of the epiphytic bacteria Erwinia billingiae and E. tasmaniensis with the pear pathogen E. pyrifoliae.</title>
        <authorList>
            <person name="Kube M."/>
            <person name="Migdoll A.M."/>
            <person name="Gehring I."/>
            <person name="Heitmann K."/>
            <person name="Mayer Y."/>
            <person name="Kuhl H."/>
            <person name="Knaust F."/>
            <person name="Geider K."/>
            <person name="Reinhardt R."/>
        </authorList>
    </citation>
    <scope>NUCLEOTIDE SEQUENCE [LARGE SCALE GENOMIC DNA]</scope>
    <source>
        <strain evidence="11 12">Eb661</strain>
    </source>
</reference>
<keyword evidence="4 9" id="KW-0819">tRNA processing</keyword>
<evidence type="ECO:0000256" key="9">
    <source>
        <dbReference type="HAMAP-Rule" id="MF_01852"/>
    </source>
</evidence>
<keyword evidence="12" id="KW-1185">Reference proteome</keyword>
<dbReference type="HOGENOM" id="CLU_031397_6_0_6"/>
<evidence type="ECO:0000256" key="6">
    <source>
        <dbReference type="ARBA" id="ARBA00022741"/>
    </source>
</evidence>
<dbReference type="Gene3D" id="3.90.870.10">
    <property type="entry name" value="DHBP synthase"/>
    <property type="match status" value="1"/>
</dbReference>
<evidence type="ECO:0000313" key="12">
    <source>
        <dbReference type="Proteomes" id="UP000008793"/>
    </source>
</evidence>
<keyword evidence="3 9" id="KW-0808">Transferase</keyword>
<evidence type="ECO:0000256" key="1">
    <source>
        <dbReference type="ARBA" id="ARBA00004496"/>
    </source>
</evidence>
<keyword evidence="6 9" id="KW-0547">Nucleotide-binding</keyword>
<comment type="catalytic activity">
    <reaction evidence="8 9">
        <text>L-threonine + hydrogencarbonate + ATP = L-threonylcarbamoyladenylate + diphosphate + H2O</text>
        <dbReference type="Rhea" id="RHEA:36407"/>
        <dbReference type="ChEBI" id="CHEBI:15377"/>
        <dbReference type="ChEBI" id="CHEBI:17544"/>
        <dbReference type="ChEBI" id="CHEBI:30616"/>
        <dbReference type="ChEBI" id="CHEBI:33019"/>
        <dbReference type="ChEBI" id="CHEBI:57926"/>
        <dbReference type="ChEBI" id="CHEBI:73682"/>
        <dbReference type="EC" id="2.7.7.87"/>
    </reaction>
</comment>
<comment type="similarity">
    <text evidence="9">Belongs to the SUA5 family. TsaC subfamily.</text>
</comment>
<accession>D8MXR7</accession>
<dbReference type="STRING" id="634500.EbC_40930"/>
<dbReference type="GO" id="GO:0061710">
    <property type="term" value="F:L-threonylcarbamoyladenylate synthase"/>
    <property type="evidence" value="ECO:0007669"/>
    <property type="project" value="UniProtKB-EC"/>
</dbReference>
<dbReference type="PANTHER" id="PTHR17490:SF18">
    <property type="entry name" value="THREONYLCARBAMOYL-AMP SYNTHASE"/>
    <property type="match status" value="1"/>
</dbReference>
<dbReference type="FunFam" id="3.90.870.10:FF:000004">
    <property type="entry name" value="Threonylcarbamoyl-AMP synthase"/>
    <property type="match status" value="1"/>
</dbReference>
<dbReference type="InterPro" id="IPR023535">
    <property type="entry name" value="TC-AMP_synthase"/>
</dbReference>
<dbReference type="EMBL" id="FP236843">
    <property type="protein sequence ID" value="CAX61624.1"/>
    <property type="molecule type" value="Genomic_DNA"/>
</dbReference>
<evidence type="ECO:0000256" key="3">
    <source>
        <dbReference type="ARBA" id="ARBA00022679"/>
    </source>
</evidence>
<evidence type="ECO:0000256" key="5">
    <source>
        <dbReference type="ARBA" id="ARBA00022695"/>
    </source>
</evidence>
<dbReference type="PANTHER" id="PTHR17490">
    <property type="entry name" value="SUA5"/>
    <property type="match status" value="1"/>
</dbReference>
<evidence type="ECO:0000313" key="11">
    <source>
        <dbReference type="EMBL" id="CAX61624.1"/>
    </source>
</evidence>
<feature type="domain" description="YrdC-like" evidence="10">
    <location>
        <begin position="17"/>
        <end position="200"/>
    </location>
</feature>
<keyword evidence="7 9" id="KW-0067">ATP-binding</keyword>
<dbReference type="InterPro" id="IPR050156">
    <property type="entry name" value="TC-AMP_synthase_SUA5"/>
</dbReference>
<sequence>MVSRQHQEPAVKNESVPGSVEACIHQLRQNAVIAYPTEAVFGLGCNPDSESAVMALLALKQRPVEKGLILIAANYAQLQPYIDDLGLTDAQKEKMFASWPGPVTWVMPSRTSTPRWLTGRFDSLAVRVTDHPDVQRLCLGFGKPLVSTSANLTGLEPCRTAAEVHQQFGSDFPVFLGNTGGRLNPSEIRDVLTGELIRQG</sequence>
<evidence type="ECO:0000256" key="4">
    <source>
        <dbReference type="ARBA" id="ARBA00022694"/>
    </source>
</evidence>
<keyword evidence="5 9" id="KW-0548">Nucleotidyltransferase</keyword>
<dbReference type="GO" id="GO:0000049">
    <property type="term" value="F:tRNA binding"/>
    <property type="evidence" value="ECO:0007669"/>
    <property type="project" value="TreeGrafter"/>
</dbReference>
<organism evidence="12">
    <name type="scientific">Erwinia billingiae (strain Eb661)</name>
    <dbReference type="NCBI Taxonomy" id="634500"/>
    <lineage>
        <taxon>Bacteria</taxon>
        <taxon>Pseudomonadati</taxon>
        <taxon>Pseudomonadota</taxon>
        <taxon>Gammaproteobacteria</taxon>
        <taxon>Enterobacterales</taxon>
        <taxon>Erwiniaceae</taxon>
        <taxon>Erwinia</taxon>
    </lineage>
</organism>
<dbReference type="KEGG" id="ebi:EbC_40930"/>
<dbReference type="NCBIfam" id="NF007919">
    <property type="entry name" value="PRK10634.1"/>
    <property type="match status" value="1"/>
</dbReference>
<proteinExistence type="inferred from homology"/>
<name>D8MXR7_ERWBE</name>
<dbReference type="InterPro" id="IPR017945">
    <property type="entry name" value="DHBP_synth_RibB-like_a/b_dom"/>
</dbReference>
<dbReference type="GO" id="GO:0005524">
    <property type="term" value="F:ATP binding"/>
    <property type="evidence" value="ECO:0007669"/>
    <property type="project" value="UniProtKB-UniRule"/>
</dbReference>
<dbReference type="GO" id="GO:0002949">
    <property type="term" value="P:tRNA threonylcarbamoyladenosine modification"/>
    <property type="evidence" value="ECO:0007669"/>
    <property type="project" value="UniProtKB-UniRule"/>
</dbReference>
<keyword evidence="2 9" id="KW-0963">Cytoplasm</keyword>
<evidence type="ECO:0000256" key="2">
    <source>
        <dbReference type="ARBA" id="ARBA00022490"/>
    </source>
</evidence>
<dbReference type="Pfam" id="PF01300">
    <property type="entry name" value="Sua5_yciO_yrdC"/>
    <property type="match status" value="1"/>
</dbReference>
<dbReference type="HAMAP" id="MF_01852">
    <property type="entry name" value="TsaC"/>
    <property type="match status" value="1"/>
</dbReference>
<protein>
    <recommendedName>
        <fullName evidence="9">Threonylcarbamoyl-AMP synthase</fullName>
        <shortName evidence="9">TC-AMP synthase</shortName>
        <ecNumber evidence="9">2.7.7.87</ecNumber>
    </recommendedName>
    <alternativeName>
        <fullName evidence="9">L-threonylcarbamoyladenylate synthase</fullName>
    </alternativeName>
    <alternativeName>
        <fullName evidence="9">t(6)A37 threonylcarbamoyladenosine biosynthesis protein TsaC</fullName>
    </alternativeName>
    <alternativeName>
        <fullName evidence="9">tRNA threonylcarbamoyladenosine biosynthesis protein TsaC</fullName>
    </alternativeName>
</protein>
<dbReference type="AlphaFoldDB" id="D8MXR7"/>
<evidence type="ECO:0000259" key="10">
    <source>
        <dbReference type="PROSITE" id="PS51163"/>
    </source>
</evidence>
<dbReference type="SUPFAM" id="SSF55821">
    <property type="entry name" value="YrdC/RibB"/>
    <property type="match status" value="1"/>
</dbReference>
<gene>
    <name evidence="9" type="primary">tsaC</name>
    <name evidence="11" type="ordered locus">EbC_40930</name>
</gene>